<keyword evidence="2" id="KW-1185">Reference proteome</keyword>
<proteinExistence type="predicted"/>
<comment type="caution">
    <text evidence="1">The sequence shown here is derived from an EMBL/GenBank/DDBJ whole genome shotgun (WGS) entry which is preliminary data.</text>
</comment>
<evidence type="ECO:0000313" key="2">
    <source>
        <dbReference type="Proteomes" id="UP000298517"/>
    </source>
</evidence>
<dbReference type="EMBL" id="SNQI01000001">
    <property type="protein sequence ID" value="TEW76510.1"/>
    <property type="molecule type" value="Genomic_DNA"/>
</dbReference>
<organism evidence="1 2">
    <name type="scientific">Gramella jeungdoensis</name>
    <dbReference type="NCBI Taxonomy" id="708091"/>
    <lineage>
        <taxon>Bacteria</taxon>
        <taxon>Pseudomonadati</taxon>
        <taxon>Bacteroidota</taxon>
        <taxon>Flavobacteriia</taxon>
        <taxon>Flavobacteriales</taxon>
        <taxon>Flavobacteriaceae</taxon>
        <taxon>Christiangramia</taxon>
    </lineage>
</organism>
<sequence>MLANCAFSLEHANSEAKTLDFSHNEKVLNKIIVLFQQKGLEPQTASKVKEIVIQAYPYQKYLHLESKILADANIMDFAGSQGRGRLKILYEQMLLKGFELSKTNWFDTLILIIESYKISSEYVINIV</sequence>
<name>A0A4Y8AVI7_9FLAO</name>
<reference evidence="1 2" key="1">
    <citation type="journal article" date="2011" name="J. Microbiol.">
        <title>Gramella jeungdoensis sp. nov., isolated from a solar saltern in Korea.</title>
        <authorList>
            <person name="Joung Y."/>
            <person name="Kim H."/>
            <person name="Jang T."/>
            <person name="Ahn T.S."/>
            <person name="Joh K."/>
        </authorList>
    </citation>
    <scope>NUCLEOTIDE SEQUENCE [LARGE SCALE GENOMIC DNA]</scope>
    <source>
        <strain evidence="1 2">KCTC 23123</strain>
    </source>
</reference>
<evidence type="ECO:0000313" key="1">
    <source>
        <dbReference type="EMBL" id="TEW76510.1"/>
    </source>
</evidence>
<dbReference type="AlphaFoldDB" id="A0A4Y8AVI7"/>
<dbReference type="RefSeq" id="WP_134246522.1">
    <property type="nucleotide sequence ID" value="NZ_SNQI01000001.1"/>
</dbReference>
<dbReference type="Proteomes" id="UP000298517">
    <property type="component" value="Unassembled WGS sequence"/>
</dbReference>
<accession>A0A4Y8AVI7</accession>
<gene>
    <name evidence="1" type="ORF">E2488_01280</name>
</gene>
<protein>
    <submittedName>
        <fullName evidence="1">Uncharacterized protein</fullName>
    </submittedName>
</protein>